<reference evidence="4 5" key="1">
    <citation type="journal article" date="2018" name="Sci. Rep.">
        <title>A novel species of the marine cyanobacterium Acaryochloris with a unique pigment content and lifestyle.</title>
        <authorList>
            <person name="Partensky F."/>
            <person name="Six C."/>
            <person name="Ratin M."/>
            <person name="Garczarek L."/>
            <person name="Vaulot D."/>
            <person name="Probert I."/>
            <person name="Calteau A."/>
            <person name="Gourvil P."/>
            <person name="Marie D."/>
            <person name="Grebert T."/>
            <person name="Bouchier C."/>
            <person name="Le Panse S."/>
            <person name="Gachenot M."/>
            <person name="Rodriguez F."/>
            <person name="Garrido J.L."/>
        </authorList>
    </citation>
    <scope>NUCLEOTIDE SEQUENCE [LARGE SCALE GENOMIC DNA]</scope>
    <source>
        <strain evidence="4 5">RCC1774</strain>
    </source>
</reference>
<dbReference type="CDD" id="cd02440">
    <property type="entry name" value="AdoMet_MTases"/>
    <property type="match status" value="1"/>
</dbReference>
<proteinExistence type="predicted"/>
<gene>
    <name evidence="4" type="ORF">C1752_00949</name>
</gene>
<dbReference type="Pfam" id="PF13649">
    <property type="entry name" value="Methyltransf_25"/>
    <property type="match status" value="1"/>
</dbReference>
<feature type="domain" description="Methyltransferase" evidence="3">
    <location>
        <begin position="60"/>
        <end position="149"/>
    </location>
</feature>
<dbReference type="PANTHER" id="PTHR44942:SF4">
    <property type="entry name" value="METHYLTRANSFERASE TYPE 11 DOMAIN-CONTAINING PROTEIN"/>
    <property type="match status" value="1"/>
</dbReference>
<evidence type="ECO:0000256" key="1">
    <source>
        <dbReference type="ARBA" id="ARBA00022603"/>
    </source>
</evidence>
<name>A0A2W1JMZ0_9CYAN</name>
<dbReference type="PANTHER" id="PTHR44942">
    <property type="entry name" value="METHYLTRANSF_11 DOMAIN-CONTAINING PROTEIN"/>
    <property type="match status" value="1"/>
</dbReference>
<evidence type="ECO:0000256" key="2">
    <source>
        <dbReference type="ARBA" id="ARBA00022679"/>
    </source>
</evidence>
<dbReference type="Gene3D" id="3.40.50.150">
    <property type="entry name" value="Vaccinia Virus protein VP39"/>
    <property type="match status" value="1"/>
</dbReference>
<evidence type="ECO:0000259" key="3">
    <source>
        <dbReference type="Pfam" id="PF13649"/>
    </source>
</evidence>
<dbReference type="RefSeq" id="WP_233501341.1">
    <property type="nucleotide sequence ID" value="NZ_CAWNWM010000002.1"/>
</dbReference>
<dbReference type="GO" id="GO:0008168">
    <property type="term" value="F:methyltransferase activity"/>
    <property type="evidence" value="ECO:0007669"/>
    <property type="project" value="UniProtKB-KW"/>
</dbReference>
<dbReference type="InterPro" id="IPR051052">
    <property type="entry name" value="Diverse_substrate_MTase"/>
</dbReference>
<dbReference type="AlphaFoldDB" id="A0A2W1JMZ0"/>
<dbReference type="SUPFAM" id="SSF53335">
    <property type="entry name" value="S-adenosyl-L-methionine-dependent methyltransferases"/>
    <property type="match status" value="1"/>
</dbReference>
<organism evidence="4 5">
    <name type="scientific">Acaryochloris thomasi RCC1774</name>
    <dbReference type="NCBI Taxonomy" id="1764569"/>
    <lineage>
        <taxon>Bacteria</taxon>
        <taxon>Bacillati</taxon>
        <taxon>Cyanobacteriota</taxon>
        <taxon>Cyanophyceae</taxon>
        <taxon>Acaryochloridales</taxon>
        <taxon>Acaryochloridaceae</taxon>
        <taxon>Acaryochloris</taxon>
        <taxon>Acaryochloris thomasi</taxon>
    </lineage>
</organism>
<dbReference type="InterPro" id="IPR041698">
    <property type="entry name" value="Methyltransf_25"/>
</dbReference>
<keyword evidence="1 4" id="KW-0489">Methyltransferase</keyword>
<accession>A0A2W1JMZ0</accession>
<dbReference type="Proteomes" id="UP000248857">
    <property type="component" value="Unassembled WGS sequence"/>
</dbReference>
<comment type="caution">
    <text evidence="4">The sequence shown here is derived from an EMBL/GenBank/DDBJ whole genome shotgun (WGS) entry which is preliminary data.</text>
</comment>
<protein>
    <submittedName>
        <fullName evidence="4">Putative methyltransferase</fullName>
        <ecNumber evidence="4">2.1.1.-</ecNumber>
    </submittedName>
</protein>
<dbReference type="EMBL" id="PQWO01000002">
    <property type="protein sequence ID" value="PZD74688.1"/>
    <property type="molecule type" value="Genomic_DNA"/>
</dbReference>
<dbReference type="EC" id="2.1.1.-" evidence="4"/>
<keyword evidence="5" id="KW-1185">Reference proteome</keyword>
<sequence>MDKEKLMGLISSYSGRELEQRKSWYSPAAEAYNQARPSYPQAVIEQVIEIAQLSRESKLLEVGCGPGTATLSFAALKCPMLCLEPNPDFYRLAVNNCQNYSQIELQNTSFEEWDLQAEQFDAVVAASSFHWIPAEVGYQKAAQALKPGGSLILLWNKELQPSQAVHQHFSRIYAAHAPELDRYEDKPTQLKILDNLGQIALDSGHFDKISPGYVEVSVIHTAEQYLTLLQTYSPYLKLESQRRDALFQELRGYIERHLDGRLPLSHLSAFHIAQKR</sequence>
<dbReference type="GO" id="GO:0032259">
    <property type="term" value="P:methylation"/>
    <property type="evidence" value="ECO:0007669"/>
    <property type="project" value="UniProtKB-KW"/>
</dbReference>
<evidence type="ECO:0000313" key="4">
    <source>
        <dbReference type="EMBL" id="PZD74688.1"/>
    </source>
</evidence>
<dbReference type="InterPro" id="IPR029063">
    <property type="entry name" value="SAM-dependent_MTases_sf"/>
</dbReference>
<evidence type="ECO:0000313" key="5">
    <source>
        <dbReference type="Proteomes" id="UP000248857"/>
    </source>
</evidence>
<keyword evidence="2 4" id="KW-0808">Transferase</keyword>